<proteinExistence type="predicted"/>
<evidence type="ECO:0000313" key="1">
    <source>
        <dbReference type="EMBL" id="RKH62202.1"/>
    </source>
</evidence>
<dbReference type="SUPFAM" id="SSF55961">
    <property type="entry name" value="Bet v1-like"/>
    <property type="match status" value="1"/>
</dbReference>
<sequence>MRRSFAVGSEMAWAAWGEASGWGRWVGACGQALTEGAQVTLANGTRVKVVRQVPPKQLRLRLERGEWPRARTVQLRILPSVHGVTVAPPR</sequence>
<reference evidence="2" key="1">
    <citation type="submission" date="2018-09" db="EMBL/GenBank/DDBJ databases">
        <authorList>
            <person name="Livingstone P.G."/>
            <person name="Whitworth D.E."/>
        </authorList>
    </citation>
    <scope>NUCLEOTIDE SEQUENCE [LARGE SCALE GENOMIC DNA]</scope>
    <source>
        <strain evidence="2">AB047A</strain>
    </source>
</reference>
<dbReference type="EMBL" id="RAWM01000116">
    <property type="protein sequence ID" value="RKH62202.1"/>
    <property type="molecule type" value="Genomic_DNA"/>
</dbReference>
<dbReference type="Proteomes" id="UP000282656">
    <property type="component" value="Unassembled WGS sequence"/>
</dbReference>
<organism evidence="1 2">
    <name type="scientific">Corallococcus interemptor</name>
    <dbReference type="NCBI Taxonomy" id="2316720"/>
    <lineage>
        <taxon>Bacteria</taxon>
        <taxon>Pseudomonadati</taxon>
        <taxon>Myxococcota</taxon>
        <taxon>Myxococcia</taxon>
        <taxon>Myxococcales</taxon>
        <taxon>Cystobacterineae</taxon>
        <taxon>Myxococcaceae</taxon>
        <taxon>Corallococcus</taxon>
    </lineage>
</organism>
<gene>
    <name evidence="1" type="ORF">D7X96_30310</name>
</gene>
<comment type="caution">
    <text evidence="1">The sequence shown here is derived from an EMBL/GenBank/DDBJ whole genome shotgun (WGS) entry which is preliminary data.</text>
</comment>
<name>A0A3A8QBR6_9BACT</name>
<dbReference type="Gene3D" id="3.30.530.20">
    <property type="match status" value="1"/>
</dbReference>
<keyword evidence="2" id="KW-1185">Reference proteome</keyword>
<dbReference type="InterPro" id="IPR023393">
    <property type="entry name" value="START-like_dom_sf"/>
</dbReference>
<evidence type="ECO:0000313" key="2">
    <source>
        <dbReference type="Proteomes" id="UP000282656"/>
    </source>
</evidence>
<protein>
    <submittedName>
        <fullName evidence="1">Uncharacterized protein</fullName>
    </submittedName>
</protein>
<dbReference type="AlphaFoldDB" id="A0A3A8QBR6"/>
<accession>A0A3A8QBR6</accession>